<evidence type="ECO:0000313" key="8">
    <source>
        <dbReference type="Proteomes" id="UP000030403"/>
    </source>
</evidence>
<evidence type="ECO:0000313" key="7">
    <source>
        <dbReference type="EMBL" id="KGX90318.1"/>
    </source>
</evidence>
<feature type="transmembrane region" description="Helical" evidence="6">
    <location>
        <begin position="200"/>
        <end position="223"/>
    </location>
</feature>
<sequence length="270" mass="30319">MRKALRFGKDFIKRFSEHDVVGLSAQLAYFFLLSIFPFMIFLVALMGYIPIPYDFQITLTRYMPEKALELFNENLNTKSGGLLSVGLIGTIWSASNGINAIIKAFNRAYEVEEDRSFIKTRLIAIVLTVAMIIVIIVALLLPVFGKAIGLYIFSWFGVSDEFLAVWAALRWVVSSVIILFVLISLYILAPNRHVNVKQAFFGSLFATIAWQVASFSFSFYVNISAMTYSATYGSLGGVIILMVWFYLTGMIIILGGEVNAMLKERKVFVS</sequence>
<proteinExistence type="predicted"/>
<evidence type="ECO:0000256" key="1">
    <source>
        <dbReference type="ARBA" id="ARBA00004651"/>
    </source>
</evidence>
<keyword evidence="4 6" id="KW-1133">Transmembrane helix</keyword>
<dbReference type="OrthoDB" id="9775903at2"/>
<dbReference type="PANTHER" id="PTHR30213:SF0">
    <property type="entry name" value="UPF0761 MEMBRANE PROTEIN YIHY"/>
    <property type="match status" value="1"/>
</dbReference>
<dbReference type="InterPro" id="IPR017039">
    <property type="entry name" value="Virul_fac_BrkB"/>
</dbReference>
<comment type="subcellular location">
    <subcellularLocation>
        <location evidence="1">Cell membrane</location>
        <topology evidence="1">Multi-pass membrane protein</topology>
    </subcellularLocation>
</comment>
<feature type="transmembrane region" description="Helical" evidence="6">
    <location>
        <begin position="164"/>
        <end position="188"/>
    </location>
</feature>
<dbReference type="PIRSF" id="PIRSF035875">
    <property type="entry name" value="RNase_BN"/>
    <property type="match status" value="1"/>
</dbReference>
<evidence type="ECO:0000256" key="3">
    <source>
        <dbReference type="ARBA" id="ARBA00022692"/>
    </source>
</evidence>
<evidence type="ECO:0000256" key="5">
    <source>
        <dbReference type="ARBA" id="ARBA00023136"/>
    </source>
</evidence>
<name>A0A0A5GGG6_9BACI</name>
<evidence type="ECO:0000256" key="4">
    <source>
        <dbReference type="ARBA" id="ARBA00022989"/>
    </source>
</evidence>
<dbReference type="AlphaFoldDB" id="A0A0A5GGG6"/>
<feature type="transmembrane region" description="Helical" evidence="6">
    <location>
        <begin position="20"/>
        <end position="49"/>
    </location>
</feature>
<dbReference type="NCBIfam" id="TIGR00765">
    <property type="entry name" value="yihY_not_rbn"/>
    <property type="match status" value="1"/>
</dbReference>
<evidence type="ECO:0000256" key="2">
    <source>
        <dbReference type="ARBA" id="ARBA00022475"/>
    </source>
</evidence>
<dbReference type="eggNOG" id="COG1295">
    <property type="taxonomic scope" value="Bacteria"/>
</dbReference>
<feature type="transmembrane region" description="Helical" evidence="6">
    <location>
        <begin position="81"/>
        <end position="102"/>
    </location>
</feature>
<dbReference type="Pfam" id="PF03631">
    <property type="entry name" value="Virul_fac_BrkB"/>
    <property type="match status" value="1"/>
</dbReference>
<evidence type="ECO:0000256" key="6">
    <source>
        <dbReference type="SAM" id="Phobius"/>
    </source>
</evidence>
<keyword evidence="3 6" id="KW-0812">Transmembrane</keyword>
<dbReference type="STRING" id="1385511.GCA_000425225_02170"/>
<feature type="transmembrane region" description="Helical" evidence="6">
    <location>
        <begin position="122"/>
        <end position="144"/>
    </location>
</feature>
<dbReference type="PANTHER" id="PTHR30213">
    <property type="entry name" value="INNER MEMBRANE PROTEIN YHJD"/>
    <property type="match status" value="1"/>
</dbReference>
<comment type="caution">
    <text evidence="7">The sequence shown here is derived from an EMBL/GenBank/DDBJ whole genome shotgun (WGS) entry which is preliminary data.</text>
</comment>
<dbReference type="EMBL" id="AVPF01000008">
    <property type="protein sequence ID" value="KGX90318.1"/>
    <property type="molecule type" value="Genomic_DNA"/>
</dbReference>
<keyword evidence="2" id="KW-1003">Cell membrane</keyword>
<organism evidence="7 8">
    <name type="scientific">Pontibacillus marinus BH030004 = DSM 16465</name>
    <dbReference type="NCBI Taxonomy" id="1385511"/>
    <lineage>
        <taxon>Bacteria</taxon>
        <taxon>Bacillati</taxon>
        <taxon>Bacillota</taxon>
        <taxon>Bacilli</taxon>
        <taxon>Bacillales</taxon>
        <taxon>Bacillaceae</taxon>
        <taxon>Pontibacillus</taxon>
    </lineage>
</organism>
<dbReference type="GO" id="GO:0005886">
    <property type="term" value="C:plasma membrane"/>
    <property type="evidence" value="ECO:0007669"/>
    <property type="project" value="UniProtKB-SubCell"/>
</dbReference>
<protein>
    <submittedName>
        <fullName evidence="7">Ribonuclease yfkH</fullName>
    </submittedName>
</protein>
<gene>
    <name evidence="7" type="ORF">N783_21240</name>
</gene>
<reference evidence="7 8" key="1">
    <citation type="submission" date="2013-08" db="EMBL/GenBank/DDBJ databases">
        <authorList>
            <person name="Huang J."/>
            <person name="Wang G."/>
        </authorList>
    </citation>
    <scope>NUCLEOTIDE SEQUENCE [LARGE SCALE GENOMIC DNA]</scope>
    <source>
        <strain evidence="7 8">BH030004</strain>
    </source>
</reference>
<keyword evidence="8" id="KW-1185">Reference proteome</keyword>
<dbReference type="Proteomes" id="UP000030403">
    <property type="component" value="Unassembled WGS sequence"/>
</dbReference>
<feature type="transmembrane region" description="Helical" evidence="6">
    <location>
        <begin position="235"/>
        <end position="256"/>
    </location>
</feature>
<accession>A0A0A5GGG6</accession>
<dbReference type="RefSeq" id="WP_027448649.1">
    <property type="nucleotide sequence ID" value="NZ_AVPF01000008.1"/>
</dbReference>
<keyword evidence="5 6" id="KW-0472">Membrane</keyword>